<evidence type="ECO:0000313" key="1">
    <source>
        <dbReference type="EMBL" id="GJS83350.1"/>
    </source>
</evidence>
<sequence length="156" mass="17497">MRVLEEVFESSRSLVAIRSFTFTSLRFSIFLIKDMMQSAASLFFLRQNTQVYLEYSSTMTRLTGPYPYVSLEESSPNGTLGPYSFECDTLTDVDLVFLGTDVLSVRSAMLRVRSNREIILSEVPAGATPINLGRGGRYLLREQLVKVDFTTGVVPT</sequence>
<name>A0ABQ4Z2K3_9ASTR</name>
<protein>
    <recommendedName>
        <fullName evidence="3">FHA domain-containing protein</fullName>
    </recommendedName>
</protein>
<dbReference type="EMBL" id="BQNB010010894">
    <property type="protein sequence ID" value="GJS83350.1"/>
    <property type="molecule type" value="Genomic_DNA"/>
</dbReference>
<proteinExistence type="predicted"/>
<evidence type="ECO:0000313" key="2">
    <source>
        <dbReference type="Proteomes" id="UP001151760"/>
    </source>
</evidence>
<reference evidence="1" key="2">
    <citation type="submission" date="2022-01" db="EMBL/GenBank/DDBJ databases">
        <authorList>
            <person name="Yamashiro T."/>
            <person name="Shiraishi A."/>
            <person name="Satake H."/>
            <person name="Nakayama K."/>
        </authorList>
    </citation>
    <scope>NUCLEOTIDE SEQUENCE</scope>
</reference>
<reference evidence="1" key="1">
    <citation type="journal article" date="2022" name="Int. J. Mol. Sci.">
        <title>Draft Genome of Tanacetum Coccineum: Genomic Comparison of Closely Related Tanacetum-Family Plants.</title>
        <authorList>
            <person name="Yamashiro T."/>
            <person name="Shiraishi A."/>
            <person name="Nakayama K."/>
            <person name="Satake H."/>
        </authorList>
    </citation>
    <scope>NUCLEOTIDE SEQUENCE</scope>
</reference>
<evidence type="ECO:0008006" key="3">
    <source>
        <dbReference type="Google" id="ProtNLM"/>
    </source>
</evidence>
<organism evidence="1 2">
    <name type="scientific">Tanacetum coccineum</name>
    <dbReference type="NCBI Taxonomy" id="301880"/>
    <lineage>
        <taxon>Eukaryota</taxon>
        <taxon>Viridiplantae</taxon>
        <taxon>Streptophyta</taxon>
        <taxon>Embryophyta</taxon>
        <taxon>Tracheophyta</taxon>
        <taxon>Spermatophyta</taxon>
        <taxon>Magnoliopsida</taxon>
        <taxon>eudicotyledons</taxon>
        <taxon>Gunneridae</taxon>
        <taxon>Pentapetalae</taxon>
        <taxon>asterids</taxon>
        <taxon>campanulids</taxon>
        <taxon>Asterales</taxon>
        <taxon>Asteraceae</taxon>
        <taxon>Asteroideae</taxon>
        <taxon>Anthemideae</taxon>
        <taxon>Anthemidinae</taxon>
        <taxon>Tanacetum</taxon>
    </lineage>
</organism>
<keyword evidence="2" id="KW-1185">Reference proteome</keyword>
<dbReference type="Proteomes" id="UP001151760">
    <property type="component" value="Unassembled WGS sequence"/>
</dbReference>
<comment type="caution">
    <text evidence="1">The sequence shown here is derived from an EMBL/GenBank/DDBJ whole genome shotgun (WGS) entry which is preliminary data.</text>
</comment>
<gene>
    <name evidence="1" type="ORF">Tco_0749891</name>
</gene>
<accession>A0ABQ4Z2K3</accession>